<dbReference type="InterPro" id="IPR020843">
    <property type="entry name" value="ER"/>
</dbReference>
<accession>A0ABV1P3T6</accession>
<dbReference type="InterPro" id="IPR036291">
    <property type="entry name" value="NAD(P)-bd_dom_sf"/>
</dbReference>
<dbReference type="Pfam" id="PF08240">
    <property type="entry name" value="ADH_N"/>
    <property type="match status" value="1"/>
</dbReference>
<evidence type="ECO:0000313" key="4">
    <source>
        <dbReference type="Proteomes" id="UP001482520"/>
    </source>
</evidence>
<dbReference type="SMART" id="SM00829">
    <property type="entry name" value="PKS_ER"/>
    <property type="match status" value="1"/>
</dbReference>
<keyword evidence="1" id="KW-0521">NADP</keyword>
<dbReference type="Pfam" id="PF00107">
    <property type="entry name" value="ADH_zinc_N"/>
    <property type="match status" value="1"/>
</dbReference>
<dbReference type="InterPro" id="IPR051603">
    <property type="entry name" value="Zinc-ADH_QOR/CCCR"/>
</dbReference>
<proteinExistence type="predicted"/>
<dbReference type="SUPFAM" id="SSF51735">
    <property type="entry name" value="NAD(P)-binding Rossmann-fold domains"/>
    <property type="match status" value="1"/>
</dbReference>
<evidence type="ECO:0000259" key="2">
    <source>
        <dbReference type="SMART" id="SM00829"/>
    </source>
</evidence>
<evidence type="ECO:0000256" key="1">
    <source>
        <dbReference type="ARBA" id="ARBA00022857"/>
    </source>
</evidence>
<dbReference type="SUPFAM" id="SSF50129">
    <property type="entry name" value="GroES-like"/>
    <property type="match status" value="1"/>
</dbReference>
<dbReference type="PANTHER" id="PTHR44154">
    <property type="entry name" value="QUINONE OXIDOREDUCTASE"/>
    <property type="match status" value="1"/>
</dbReference>
<keyword evidence="4" id="KW-1185">Reference proteome</keyword>
<dbReference type="Gene3D" id="3.90.180.10">
    <property type="entry name" value="Medium-chain alcohol dehydrogenases, catalytic domain"/>
    <property type="match status" value="1"/>
</dbReference>
<dbReference type="RefSeq" id="WP_349499501.1">
    <property type="nucleotide sequence ID" value="NZ_JBEFCW010000371.1"/>
</dbReference>
<dbReference type="PANTHER" id="PTHR44154:SF1">
    <property type="entry name" value="QUINONE OXIDOREDUCTASE"/>
    <property type="match status" value="1"/>
</dbReference>
<dbReference type="InterPro" id="IPR013154">
    <property type="entry name" value="ADH-like_N"/>
</dbReference>
<dbReference type="EMBL" id="JBEGDP010000039">
    <property type="protein sequence ID" value="MEQ7849408.1"/>
    <property type="molecule type" value="Genomic_DNA"/>
</dbReference>
<reference evidence="3 4" key="1">
    <citation type="submission" date="2024-02" db="EMBL/GenBank/DDBJ databases">
        <title>Full genome sequence of Nocardioides kribbensis.</title>
        <authorList>
            <person name="Poletto B.L."/>
            <person name="Silva G."/>
            <person name="Galante D."/>
            <person name="Campos K.R."/>
            <person name="Santos M.B.N."/>
            <person name="Sacchi C.T."/>
        </authorList>
    </citation>
    <scope>NUCLEOTIDE SEQUENCE [LARGE SCALE GENOMIC DNA]</scope>
    <source>
        <strain evidence="3 4">O4R</strain>
    </source>
</reference>
<dbReference type="InterPro" id="IPR013149">
    <property type="entry name" value="ADH-like_C"/>
</dbReference>
<evidence type="ECO:0000313" key="3">
    <source>
        <dbReference type="EMBL" id="MEQ7849408.1"/>
    </source>
</evidence>
<dbReference type="CDD" id="cd08253">
    <property type="entry name" value="zeta_crystallin"/>
    <property type="match status" value="1"/>
</dbReference>
<dbReference type="InterPro" id="IPR011032">
    <property type="entry name" value="GroES-like_sf"/>
</dbReference>
<comment type="caution">
    <text evidence="3">The sequence shown here is derived from an EMBL/GenBank/DDBJ whole genome shotgun (WGS) entry which is preliminary data.</text>
</comment>
<sequence>MRAVVYSKPGPSSVLEVVERDLPEPGPGEVRVRLVRAGVNPTDWKFRANGMNGDFTEVAPGQDGAGVVDAVGEGVTTHAVGDRVWLVLAQSGRGLGTSTQHTVQLAERVVPLPEGASFDLGASLGVPAVTAHRALTAGETTARLAPGSMAGQTVLVAGGAGAVGNAAIQLAVWAGATVVTTVSGEEKADLARAAGAHHIVNYRTSDAAAEIRAVAPEGVDLVVEVALAQNVGLDVEVLRNRGTLAYYADNGGAEATVPVRATFAKNLRLQGLLLYTLGADLVQAAAEDVTAAVSAGALRVGAEAGVPLHHYPLEETGAAHDAVEGGAVGKVLLDIAEA</sequence>
<dbReference type="Gene3D" id="3.40.50.720">
    <property type="entry name" value="NAD(P)-binding Rossmann-like Domain"/>
    <property type="match status" value="1"/>
</dbReference>
<feature type="domain" description="Enoyl reductase (ER)" evidence="2">
    <location>
        <begin position="10"/>
        <end position="333"/>
    </location>
</feature>
<organism evidence="3 4">
    <name type="scientific">Nocardioides kribbensis</name>
    <dbReference type="NCBI Taxonomy" id="305517"/>
    <lineage>
        <taxon>Bacteria</taxon>
        <taxon>Bacillati</taxon>
        <taxon>Actinomycetota</taxon>
        <taxon>Actinomycetes</taxon>
        <taxon>Propionibacteriales</taxon>
        <taxon>Nocardioidaceae</taxon>
        <taxon>Nocardioides</taxon>
    </lineage>
</organism>
<name>A0ABV1P3T6_9ACTN</name>
<dbReference type="Proteomes" id="UP001482520">
    <property type="component" value="Unassembled WGS sequence"/>
</dbReference>
<gene>
    <name evidence="3" type="ORF">V6R90_19190</name>
</gene>
<protein>
    <submittedName>
        <fullName evidence="3">NADPH:quinone reductase</fullName>
    </submittedName>
</protein>